<evidence type="ECO:0000256" key="4">
    <source>
        <dbReference type="SAM" id="MobiDB-lite"/>
    </source>
</evidence>
<dbReference type="InterPro" id="IPR017871">
    <property type="entry name" value="ABC_transporter-like_CS"/>
</dbReference>
<dbReference type="PROSITE" id="PS50893">
    <property type="entry name" value="ABC_TRANSPORTER_2"/>
    <property type="match status" value="1"/>
</dbReference>
<dbReference type="FunFam" id="3.40.50.300:FF:000134">
    <property type="entry name" value="Iron-enterobactin ABC transporter ATP-binding protein"/>
    <property type="match status" value="1"/>
</dbReference>
<reference evidence="6 7" key="1">
    <citation type="journal article" date="2007" name="Genome Res.">
        <title>Genome characteristics of facultatively symbiotic Frankia sp. strains reflect host range and host plant biogeography.</title>
        <authorList>
            <person name="Normand P."/>
            <person name="Lapierre P."/>
            <person name="Tisa L.S."/>
            <person name="Gogarten J.P."/>
            <person name="Alloisio N."/>
            <person name="Bagnarol E."/>
            <person name="Bassi C.A."/>
            <person name="Berry A.M."/>
            <person name="Bickhart D.M."/>
            <person name="Choisne N."/>
            <person name="Couloux A."/>
            <person name="Cournoyer B."/>
            <person name="Cruveiller S."/>
            <person name="Daubin V."/>
            <person name="Demange N."/>
            <person name="Francino M.P."/>
            <person name="Goltsman E."/>
            <person name="Huang Y."/>
            <person name="Kopp O.R."/>
            <person name="Labarre L."/>
            <person name="Lapidus A."/>
            <person name="Lavire C."/>
            <person name="Marechal J."/>
            <person name="Martinez M."/>
            <person name="Mastronunzio J.E."/>
            <person name="Mullin B.C."/>
            <person name="Niemann J."/>
            <person name="Pujic P."/>
            <person name="Rawnsley T."/>
            <person name="Rouy Z."/>
            <person name="Schenowitz C."/>
            <person name="Sellstedt A."/>
            <person name="Tavares F."/>
            <person name="Tomkins J.P."/>
            <person name="Vallenet D."/>
            <person name="Valverde C."/>
            <person name="Wall L.G."/>
            <person name="Wang Y."/>
            <person name="Medigue C."/>
            <person name="Benson D.R."/>
        </authorList>
    </citation>
    <scope>NUCLEOTIDE SEQUENCE [LARGE SCALE GENOMIC DNA]</scope>
    <source>
        <strain evidence="7">DSM 45986 / CECT 9034 / ACN14a</strain>
    </source>
</reference>
<dbReference type="EC" id="3.6.3.29" evidence="6"/>
<keyword evidence="1" id="KW-0813">Transport</keyword>
<evidence type="ECO:0000256" key="2">
    <source>
        <dbReference type="ARBA" id="ARBA00022741"/>
    </source>
</evidence>
<feature type="region of interest" description="Disordered" evidence="4">
    <location>
        <begin position="270"/>
        <end position="302"/>
    </location>
</feature>
<evidence type="ECO:0000259" key="5">
    <source>
        <dbReference type="PROSITE" id="PS50893"/>
    </source>
</evidence>
<evidence type="ECO:0000256" key="3">
    <source>
        <dbReference type="ARBA" id="ARBA00022840"/>
    </source>
</evidence>
<evidence type="ECO:0000256" key="1">
    <source>
        <dbReference type="ARBA" id="ARBA00022448"/>
    </source>
</evidence>
<proteinExistence type="predicted"/>
<dbReference type="AlphaFoldDB" id="Q0RE34"/>
<dbReference type="InterPro" id="IPR027417">
    <property type="entry name" value="P-loop_NTPase"/>
</dbReference>
<keyword evidence="7" id="KW-1185">Reference proteome</keyword>
<dbReference type="GO" id="GO:0016887">
    <property type="term" value="F:ATP hydrolysis activity"/>
    <property type="evidence" value="ECO:0007669"/>
    <property type="project" value="InterPro"/>
</dbReference>
<evidence type="ECO:0000313" key="6">
    <source>
        <dbReference type="EMBL" id="CAJ64278.1"/>
    </source>
</evidence>
<dbReference type="Proteomes" id="UP000000657">
    <property type="component" value="Chromosome"/>
</dbReference>
<dbReference type="PROSITE" id="PS00211">
    <property type="entry name" value="ABC_TRANSPORTER_1"/>
    <property type="match status" value="1"/>
</dbReference>
<dbReference type="STRING" id="326424.FRAAL5645"/>
<keyword evidence="3" id="KW-0067">ATP-binding</keyword>
<dbReference type="Pfam" id="PF00005">
    <property type="entry name" value="ABC_tran"/>
    <property type="match status" value="1"/>
</dbReference>
<dbReference type="HOGENOM" id="CLU_000604_1_11_11"/>
<dbReference type="InterPro" id="IPR003439">
    <property type="entry name" value="ABC_transporter-like_ATP-bd"/>
</dbReference>
<dbReference type="GO" id="GO:0005524">
    <property type="term" value="F:ATP binding"/>
    <property type="evidence" value="ECO:0007669"/>
    <property type="project" value="UniProtKB-KW"/>
</dbReference>
<dbReference type="SUPFAM" id="SSF52540">
    <property type="entry name" value="P-loop containing nucleoside triphosphate hydrolases"/>
    <property type="match status" value="1"/>
</dbReference>
<feature type="compositionally biased region" description="Basic and acidic residues" evidence="4">
    <location>
        <begin position="286"/>
        <end position="302"/>
    </location>
</feature>
<dbReference type="EMBL" id="CT573213">
    <property type="protein sequence ID" value="CAJ64278.1"/>
    <property type="molecule type" value="Genomic_DNA"/>
</dbReference>
<gene>
    <name evidence="6" type="primary">fecE</name>
    <name evidence="6" type="ordered locus">FRAAL5645</name>
</gene>
<organism evidence="6 7">
    <name type="scientific">Frankia alni (strain DSM 45986 / CECT 9034 / ACN14a)</name>
    <dbReference type="NCBI Taxonomy" id="326424"/>
    <lineage>
        <taxon>Bacteria</taxon>
        <taxon>Bacillati</taxon>
        <taxon>Actinomycetota</taxon>
        <taxon>Actinomycetes</taxon>
        <taxon>Frankiales</taxon>
        <taxon>Frankiaceae</taxon>
        <taxon>Frankia</taxon>
    </lineage>
</organism>
<protein>
    <submittedName>
        <fullName evidence="6">Ferric enterobactin transport protein (ABC superfamily, atp_bind)</fullName>
        <ecNumber evidence="6">3.6.3.29</ecNumber>
    </submittedName>
</protein>
<keyword evidence="2" id="KW-0547">Nucleotide-binding</keyword>
<dbReference type="KEGG" id="fal:FRAAL5645"/>
<sequence length="302" mass="32289">MRLSIAGVTAGWTSVPAVNGIDLTVEAGAFVALVGPNGSGKSTMLKTVYRALRPRAGSILLGPDDLWRAPARQVARAVGVLAQDQHGGFDFTARESVGLGRTPYLGMFDRLQESDWTVVDQALDRTGCGPFADRRLSTLSGGERQRVLLARALAQQPRLLVLDEPTNHLDPFHQLDVLELVRSLNLTVLAALHSLDLAAAYADTLVALRAGRVVAAGPPAVVLGAEVLRDVFDIDGFLLADPFTGRPRLIGRPRCVCPQRPCLWSCHGRRPAPAAGSVPTEAGRAAGREEAGRESEEKRNPC</sequence>
<name>Q0RE34_FRAAA</name>
<dbReference type="Gene3D" id="3.40.50.300">
    <property type="entry name" value="P-loop containing nucleotide triphosphate hydrolases"/>
    <property type="match status" value="1"/>
</dbReference>
<dbReference type="InterPro" id="IPR003593">
    <property type="entry name" value="AAA+_ATPase"/>
</dbReference>
<evidence type="ECO:0000313" key="7">
    <source>
        <dbReference type="Proteomes" id="UP000000657"/>
    </source>
</evidence>
<dbReference type="PANTHER" id="PTHR42794:SF2">
    <property type="entry name" value="ABC TRANSPORTER ATP-BINDING PROTEIN"/>
    <property type="match status" value="1"/>
</dbReference>
<dbReference type="eggNOG" id="COG1120">
    <property type="taxonomic scope" value="Bacteria"/>
</dbReference>
<keyword evidence="6" id="KW-0378">Hydrolase</keyword>
<accession>Q0RE34</accession>
<dbReference type="PANTHER" id="PTHR42794">
    <property type="entry name" value="HEMIN IMPORT ATP-BINDING PROTEIN HMUV"/>
    <property type="match status" value="1"/>
</dbReference>
<dbReference type="OrthoDB" id="3475572at2"/>
<dbReference type="CDD" id="cd03214">
    <property type="entry name" value="ABC_Iron-Siderophores_B12_Hemin"/>
    <property type="match status" value="1"/>
</dbReference>
<feature type="domain" description="ABC transporter" evidence="5">
    <location>
        <begin position="3"/>
        <end position="235"/>
    </location>
</feature>
<dbReference type="SMART" id="SM00382">
    <property type="entry name" value="AAA"/>
    <property type="match status" value="1"/>
</dbReference>